<keyword evidence="1" id="KW-0812">Transmembrane</keyword>
<keyword evidence="5" id="KW-1185">Reference proteome</keyword>
<name>A0AAQ3LEV9_9BACT</name>
<gene>
    <name evidence="4" type="ORF">RZN69_10135</name>
</gene>
<evidence type="ECO:0000313" key="4">
    <source>
        <dbReference type="EMBL" id="WOO43447.1"/>
    </source>
</evidence>
<evidence type="ECO:0000259" key="3">
    <source>
        <dbReference type="Pfam" id="PF03781"/>
    </source>
</evidence>
<dbReference type="NCBIfam" id="TIGR02595">
    <property type="entry name" value="PEP_CTERM"/>
    <property type="match status" value="1"/>
</dbReference>
<dbReference type="RefSeq" id="WP_317836003.1">
    <property type="nucleotide sequence ID" value="NZ_CP136920.1"/>
</dbReference>
<feature type="transmembrane region" description="Helical" evidence="1">
    <location>
        <begin position="316"/>
        <end position="333"/>
    </location>
</feature>
<dbReference type="Pfam" id="PF03781">
    <property type="entry name" value="FGE-sulfatase"/>
    <property type="match status" value="1"/>
</dbReference>
<dbReference type="SUPFAM" id="SSF56436">
    <property type="entry name" value="C-type lectin-like"/>
    <property type="match status" value="1"/>
</dbReference>
<feature type="signal peptide" evidence="2">
    <location>
        <begin position="1"/>
        <end position="31"/>
    </location>
</feature>
<protein>
    <submittedName>
        <fullName evidence="4">SUMF1/EgtB/PvdO family nonheme iron enzyme</fullName>
    </submittedName>
</protein>
<sequence>MFIRSKTIQATSLILKVLLLKAILAVSSAQAYVVMDSVVVGDIGNLDDNTGHGAVDYEYHIGAHEVTNAQYAEFLNAVASTDTFNLWYSGMQSNGIDRSGTSGSYTYSATTGASNKPVAYVGFWSAARFANWMTNGQLSGSQDDTTTESGMYDLNSELNPNSPSITRQIDFSSGGSGVAIASLDEWYKAAYYNGADGTYYNYPTQSDTAPNASAPNDTDSNSANFDNAVGSVTDVGSYSLAQSYYGAFDMAGNLWEWNEGIYGPTERGIRGGSTGNASHALISSNDSKFEANGDYVESYIGFRITSDESLMVVPEPATISLVCGLSALGFVMWRRRRA</sequence>
<feature type="chain" id="PRO_5042876277" evidence="2">
    <location>
        <begin position="32"/>
        <end position="338"/>
    </location>
</feature>
<dbReference type="InterPro" id="IPR042095">
    <property type="entry name" value="SUMF_sf"/>
</dbReference>
<evidence type="ECO:0000313" key="5">
    <source>
        <dbReference type="Proteomes" id="UP001304300"/>
    </source>
</evidence>
<dbReference type="InterPro" id="IPR005532">
    <property type="entry name" value="SUMF_dom"/>
</dbReference>
<dbReference type="AlphaFoldDB" id="A0AAQ3LEV9"/>
<reference evidence="4 5" key="1">
    <citation type="submission" date="2023-10" db="EMBL/GenBank/DDBJ databases">
        <title>Rubellicoccus peritrichatus gen. nov., sp. nov., isolated from an algae of coral reef tank.</title>
        <authorList>
            <person name="Luo J."/>
        </authorList>
    </citation>
    <scope>NUCLEOTIDE SEQUENCE [LARGE SCALE GENOMIC DNA]</scope>
    <source>
        <strain evidence="4 5">CR14</strain>
    </source>
</reference>
<proteinExistence type="predicted"/>
<accession>A0AAQ3LEV9</accession>
<dbReference type="Gene3D" id="3.90.1580.10">
    <property type="entry name" value="paralog of FGE (formylglycine-generating enzyme)"/>
    <property type="match status" value="1"/>
</dbReference>
<dbReference type="InterPro" id="IPR051043">
    <property type="entry name" value="Sulfatase_Mod_Factor_Kinase"/>
</dbReference>
<dbReference type="EMBL" id="CP136920">
    <property type="protein sequence ID" value="WOO43447.1"/>
    <property type="molecule type" value="Genomic_DNA"/>
</dbReference>
<feature type="domain" description="Sulfatase-modifying factor enzyme-like" evidence="3">
    <location>
        <begin position="57"/>
        <end position="304"/>
    </location>
</feature>
<dbReference type="Proteomes" id="UP001304300">
    <property type="component" value="Chromosome"/>
</dbReference>
<dbReference type="KEGG" id="puo:RZN69_10135"/>
<keyword evidence="1" id="KW-0472">Membrane</keyword>
<evidence type="ECO:0000256" key="1">
    <source>
        <dbReference type="SAM" id="Phobius"/>
    </source>
</evidence>
<dbReference type="PANTHER" id="PTHR23150">
    <property type="entry name" value="SULFATASE MODIFYING FACTOR 1, 2"/>
    <property type="match status" value="1"/>
</dbReference>
<organism evidence="4 5">
    <name type="scientific">Rubellicoccus peritrichatus</name>
    <dbReference type="NCBI Taxonomy" id="3080537"/>
    <lineage>
        <taxon>Bacteria</taxon>
        <taxon>Pseudomonadati</taxon>
        <taxon>Verrucomicrobiota</taxon>
        <taxon>Opitutia</taxon>
        <taxon>Puniceicoccales</taxon>
        <taxon>Cerasicoccaceae</taxon>
        <taxon>Rubellicoccus</taxon>
    </lineage>
</organism>
<dbReference type="GO" id="GO:0120147">
    <property type="term" value="F:formylglycine-generating oxidase activity"/>
    <property type="evidence" value="ECO:0007669"/>
    <property type="project" value="TreeGrafter"/>
</dbReference>
<dbReference type="InterPro" id="IPR013424">
    <property type="entry name" value="Ice-binding_C"/>
</dbReference>
<keyword evidence="1" id="KW-1133">Transmembrane helix</keyword>
<evidence type="ECO:0000256" key="2">
    <source>
        <dbReference type="SAM" id="SignalP"/>
    </source>
</evidence>
<dbReference type="InterPro" id="IPR016187">
    <property type="entry name" value="CTDL_fold"/>
</dbReference>
<keyword evidence="2" id="KW-0732">Signal</keyword>
<dbReference type="PANTHER" id="PTHR23150:SF19">
    <property type="entry name" value="FORMYLGLYCINE-GENERATING ENZYME"/>
    <property type="match status" value="1"/>
</dbReference>